<organism evidence="2 3">
    <name type="scientific">Sarcophilus harrisii</name>
    <name type="common">Tasmanian devil</name>
    <name type="synonym">Sarcophilus laniarius</name>
    <dbReference type="NCBI Taxonomy" id="9305"/>
    <lineage>
        <taxon>Eukaryota</taxon>
        <taxon>Metazoa</taxon>
        <taxon>Chordata</taxon>
        <taxon>Craniata</taxon>
        <taxon>Vertebrata</taxon>
        <taxon>Euteleostomi</taxon>
        <taxon>Mammalia</taxon>
        <taxon>Metatheria</taxon>
        <taxon>Dasyuromorphia</taxon>
        <taxon>Dasyuridae</taxon>
        <taxon>Sarcophilus</taxon>
    </lineage>
</organism>
<proteinExistence type="predicted"/>
<feature type="region of interest" description="Disordered" evidence="1">
    <location>
        <begin position="142"/>
        <end position="270"/>
    </location>
</feature>
<dbReference type="Ensembl" id="ENSSHAT00000039543.1">
    <property type="protein sequence ID" value="ENSSHAP00000023450.1"/>
    <property type="gene ID" value="ENSSHAG00000025139.1"/>
</dbReference>
<dbReference type="Proteomes" id="UP000007648">
    <property type="component" value="Unassembled WGS sequence"/>
</dbReference>
<dbReference type="InParanoid" id="A0A7N4NJW2"/>
<evidence type="ECO:0000256" key="1">
    <source>
        <dbReference type="SAM" id="MobiDB-lite"/>
    </source>
</evidence>
<protein>
    <submittedName>
        <fullName evidence="2">Uncharacterized protein</fullName>
    </submittedName>
</protein>
<feature type="region of interest" description="Disordered" evidence="1">
    <location>
        <begin position="1"/>
        <end position="22"/>
    </location>
</feature>
<feature type="compositionally biased region" description="Low complexity" evidence="1">
    <location>
        <begin position="166"/>
        <end position="181"/>
    </location>
</feature>
<evidence type="ECO:0000313" key="3">
    <source>
        <dbReference type="Proteomes" id="UP000007648"/>
    </source>
</evidence>
<evidence type="ECO:0000313" key="2">
    <source>
        <dbReference type="Ensembl" id="ENSSHAP00000023450.1"/>
    </source>
</evidence>
<reference evidence="2" key="3">
    <citation type="submission" date="2025-09" db="UniProtKB">
        <authorList>
            <consortium name="Ensembl"/>
        </authorList>
    </citation>
    <scope>IDENTIFICATION</scope>
</reference>
<feature type="compositionally biased region" description="Basic and acidic residues" evidence="1">
    <location>
        <begin position="229"/>
        <end position="240"/>
    </location>
</feature>
<feature type="region of interest" description="Disordered" evidence="1">
    <location>
        <begin position="79"/>
        <end position="102"/>
    </location>
</feature>
<sequence>MQLPPGLEVRLGPAPAGSPSESLPLPVLRHPAAGAAPFRFAPRTQRLPRGHPLFEDGDVQRHAYLQEVITQVCQVPERPPRGDLRLPRGRLPAGVRQPGGLRAPLPHAAHARVLRVPARLPLGAPAGRARPRVARLALPAAGRAAEHAPVPGGGLPGHVPQRRRAQGAPGARAPLPARLPLRPAPQAPGARPAARRRGGHGGGARRGRPARPDPPHPRHHLLRPRRRAGLQEHEEKERAALSRRAPQPAPGARGGPFVCRGRPRLSLGSP</sequence>
<feature type="compositionally biased region" description="Basic residues" evidence="1">
    <location>
        <begin position="217"/>
        <end position="228"/>
    </location>
</feature>
<gene>
    <name evidence="2" type="primary">LOC100920151</name>
</gene>
<name>A0A7N4NJW2_SARHA</name>
<keyword evidence="3" id="KW-1185">Reference proteome</keyword>
<accession>A0A7N4NJW2</accession>
<dbReference type="AlphaFoldDB" id="A0A7N4NJW2"/>
<feature type="compositionally biased region" description="Basic residues" evidence="1">
    <location>
        <begin position="193"/>
        <end position="209"/>
    </location>
</feature>
<reference evidence="2" key="2">
    <citation type="submission" date="2025-08" db="UniProtKB">
        <authorList>
            <consortium name="Ensembl"/>
        </authorList>
    </citation>
    <scope>IDENTIFICATION</scope>
</reference>
<reference evidence="2 3" key="1">
    <citation type="journal article" date="2011" name="Proc. Natl. Acad. Sci. U.S.A.">
        <title>Genetic diversity and population structure of the endangered marsupial Sarcophilus harrisii (Tasmanian devil).</title>
        <authorList>
            <person name="Miller W."/>
            <person name="Hayes V.M."/>
            <person name="Ratan A."/>
            <person name="Petersen D.C."/>
            <person name="Wittekindt N.E."/>
            <person name="Miller J."/>
            <person name="Walenz B."/>
            <person name="Knight J."/>
            <person name="Qi J."/>
            <person name="Zhao F."/>
            <person name="Wang Q."/>
            <person name="Bedoya-Reina O.C."/>
            <person name="Katiyar N."/>
            <person name="Tomsho L.P."/>
            <person name="Kasson L.M."/>
            <person name="Hardie R.A."/>
            <person name="Woodbridge P."/>
            <person name="Tindall E.A."/>
            <person name="Bertelsen M.F."/>
            <person name="Dixon D."/>
            <person name="Pyecroft S."/>
            <person name="Helgen K.M."/>
            <person name="Lesk A.M."/>
            <person name="Pringle T.H."/>
            <person name="Patterson N."/>
            <person name="Zhang Y."/>
            <person name="Kreiss A."/>
            <person name="Woods G.M."/>
            <person name="Jones M.E."/>
            <person name="Schuster S.C."/>
        </authorList>
    </citation>
    <scope>NUCLEOTIDE SEQUENCE [LARGE SCALE GENOMIC DNA]</scope>
</reference>